<gene>
    <name evidence="2" type="ORF">PHYPA_017447</name>
</gene>
<name>A0A2K1JM45_PHYPA</name>
<dbReference type="InParanoid" id="A0A2K1JM45"/>
<dbReference type="EMBL" id="ABEU02000013">
    <property type="protein sequence ID" value="PNR42617.1"/>
    <property type="molecule type" value="Genomic_DNA"/>
</dbReference>
<keyword evidence="4" id="KW-1185">Reference proteome</keyword>
<feature type="compositionally biased region" description="Basic and acidic residues" evidence="1">
    <location>
        <begin position="144"/>
        <end position="155"/>
    </location>
</feature>
<dbReference type="Proteomes" id="UP000006727">
    <property type="component" value="Chromosome 13"/>
</dbReference>
<evidence type="ECO:0000256" key="1">
    <source>
        <dbReference type="SAM" id="MobiDB-lite"/>
    </source>
</evidence>
<feature type="region of interest" description="Disordered" evidence="1">
    <location>
        <begin position="179"/>
        <end position="206"/>
    </location>
</feature>
<accession>A0A2K1JM45</accession>
<dbReference type="AlphaFoldDB" id="A0A2K1JM45"/>
<dbReference type="EnsemblPlants" id="Pp3c13_15790V3.1">
    <property type="protein sequence ID" value="Pp3c13_15790V3.1"/>
    <property type="gene ID" value="Pp3c13_15790"/>
</dbReference>
<sequence length="381" mass="42680">MPAEPTPDDHIPMPLPSTILLSTRGTPGRAPTYRVELDAGNQVLLDHVIHLPRDLVIAQRGQVREGLELGLPDGVPHLRNHKIVQLLKFPDVSSRGNRLIRPRICSIRGRQRLTCMHCTRLPFWTELNCWDFEVKRVADFSPEKALTEEDSREAATDDDATVTETGATTVEATAEAIAKISPHSNRKGNAANSLGTGDTEQDLVEDNPDPIILDFNSTLSKKSSKHDAGCPESLNTSAENRQFPDAYLETDVVEKSVCMRKLEKTQTSLLDEACSFAVVLLALLHLSHLLRIVVPQHLHSGGHVRIRDRLHQISHGVFLGEKYHPLVQQRLLRFPRSDTTLPSCCERLTSARRPSFHVPDAGLRRTEIHRNRHTGRFRISD</sequence>
<dbReference type="Gramene" id="Pp3c13_15790V3.1">
    <property type="protein sequence ID" value="Pp3c13_15790V3.1"/>
    <property type="gene ID" value="Pp3c13_15790"/>
</dbReference>
<protein>
    <submittedName>
        <fullName evidence="2 3">Uncharacterized protein</fullName>
    </submittedName>
</protein>
<evidence type="ECO:0000313" key="2">
    <source>
        <dbReference type="EMBL" id="PNR42617.1"/>
    </source>
</evidence>
<organism evidence="2">
    <name type="scientific">Physcomitrium patens</name>
    <name type="common">Spreading-leaved earth moss</name>
    <name type="synonym">Physcomitrella patens</name>
    <dbReference type="NCBI Taxonomy" id="3218"/>
    <lineage>
        <taxon>Eukaryota</taxon>
        <taxon>Viridiplantae</taxon>
        <taxon>Streptophyta</taxon>
        <taxon>Embryophyta</taxon>
        <taxon>Bryophyta</taxon>
        <taxon>Bryophytina</taxon>
        <taxon>Bryopsida</taxon>
        <taxon>Funariidae</taxon>
        <taxon>Funariales</taxon>
        <taxon>Funariaceae</taxon>
        <taxon>Physcomitrium</taxon>
    </lineage>
</organism>
<reference evidence="3" key="3">
    <citation type="submission" date="2020-12" db="UniProtKB">
        <authorList>
            <consortium name="EnsemblPlants"/>
        </authorList>
    </citation>
    <scope>IDENTIFICATION</scope>
</reference>
<proteinExistence type="predicted"/>
<reference evidence="2 4" key="2">
    <citation type="journal article" date="2018" name="Plant J.">
        <title>The Physcomitrella patens chromosome-scale assembly reveals moss genome structure and evolution.</title>
        <authorList>
            <person name="Lang D."/>
            <person name="Ullrich K.K."/>
            <person name="Murat F."/>
            <person name="Fuchs J."/>
            <person name="Jenkins J."/>
            <person name="Haas F.B."/>
            <person name="Piednoel M."/>
            <person name="Gundlach H."/>
            <person name="Van Bel M."/>
            <person name="Meyberg R."/>
            <person name="Vives C."/>
            <person name="Morata J."/>
            <person name="Symeonidi A."/>
            <person name="Hiss M."/>
            <person name="Muchero W."/>
            <person name="Kamisugi Y."/>
            <person name="Saleh O."/>
            <person name="Blanc G."/>
            <person name="Decker E.L."/>
            <person name="van Gessel N."/>
            <person name="Grimwood J."/>
            <person name="Hayes R.D."/>
            <person name="Graham S.W."/>
            <person name="Gunter L.E."/>
            <person name="McDaniel S.F."/>
            <person name="Hoernstein S.N.W."/>
            <person name="Larsson A."/>
            <person name="Li F.W."/>
            <person name="Perroud P.F."/>
            <person name="Phillips J."/>
            <person name="Ranjan P."/>
            <person name="Rokshar D.S."/>
            <person name="Rothfels C.J."/>
            <person name="Schneider L."/>
            <person name="Shu S."/>
            <person name="Stevenson D.W."/>
            <person name="Thummler F."/>
            <person name="Tillich M."/>
            <person name="Villarreal Aguilar J.C."/>
            <person name="Widiez T."/>
            <person name="Wong G.K."/>
            <person name="Wymore A."/>
            <person name="Zhang Y."/>
            <person name="Zimmer A.D."/>
            <person name="Quatrano R.S."/>
            <person name="Mayer K.F.X."/>
            <person name="Goodstein D."/>
            <person name="Casacuberta J.M."/>
            <person name="Vandepoele K."/>
            <person name="Reski R."/>
            <person name="Cuming A.C."/>
            <person name="Tuskan G.A."/>
            <person name="Maumus F."/>
            <person name="Salse J."/>
            <person name="Schmutz J."/>
            <person name="Rensing S.A."/>
        </authorList>
    </citation>
    <scope>NUCLEOTIDE SEQUENCE [LARGE SCALE GENOMIC DNA]</scope>
    <source>
        <strain evidence="3 4">cv. Gransden 2004</strain>
    </source>
</reference>
<evidence type="ECO:0000313" key="3">
    <source>
        <dbReference type="EnsemblPlants" id="Pp3c13_15790V3.1"/>
    </source>
</evidence>
<evidence type="ECO:0000313" key="4">
    <source>
        <dbReference type="Proteomes" id="UP000006727"/>
    </source>
</evidence>
<reference evidence="2 4" key="1">
    <citation type="journal article" date="2008" name="Science">
        <title>The Physcomitrella genome reveals evolutionary insights into the conquest of land by plants.</title>
        <authorList>
            <person name="Rensing S."/>
            <person name="Lang D."/>
            <person name="Zimmer A."/>
            <person name="Terry A."/>
            <person name="Salamov A."/>
            <person name="Shapiro H."/>
            <person name="Nishiyama T."/>
            <person name="Perroud P.-F."/>
            <person name="Lindquist E."/>
            <person name="Kamisugi Y."/>
            <person name="Tanahashi T."/>
            <person name="Sakakibara K."/>
            <person name="Fujita T."/>
            <person name="Oishi K."/>
            <person name="Shin-I T."/>
            <person name="Kuroki Y."/>
            <person name="Toyoda A."/>
            <person name="Suzuki Y."/>
            <person name="Hashimoto A."/>
            <person name="Yamaguchi K."/>
            <person name="Sugano A."/>
            <person name="Kohara Y."/>
            <person name="Fujiyama A."/>
            <person name="Anterola A."/>
            <person name="Aoki S."/>
            <person name="Ashton N."/>
            <person name="Barbazuk W.B."/>
            <person name="Barker E."/>
            <person name="Bennetzen J."/>
            <person name="Bezanilla M."/>
            <person name="Blankenship R."/>
            <person name="Cho S.H."/>
            <person name="Dutcher S."/>
            <person name="Estelle M."/>
            <person name="Fawcett J.A."/>
            <person name="Gundlach H."/>
            <person name="Hanada K."/>
            <person name="Heyl A."/>
            <person name="Hicks K.A."/>
            <person name="Hugh J."/>
            <person name="Lohr M."/>
            <person name="Mayer K."/>
            <person name="Melkozernov A."/>
            <person name="Murata T."/>
            <person name="Nelson D."/>
            <person name="Pils B."/>
            <person name="Prigge M."/>
            <person name="Reiss B."/>
            <person name="Renner T."/>
            <person name="Rombauts S."/>
            <person name="Rushton P."/>
            <person name="Sanderfoot A."/>
            <person name="Schween G."/>
            <person name="Shiu S.-H."/>
            <person name="Stueber K."/>
            <person name="Theodoulou F.L."/>
            <person name="Tu H."/>
            <person name="Van de Peer Y."/>
            <person name="Verrier P.J."/>
            <person name="Waters E."/>
            <person name="Wood A."/>
            <person name="Yang L."/>
            <person name="Cove D."/>
            <person name="Cuming A."/>
            <person name="Hasebe M."/>
            <person name="Lucas S."/>
            <person name="Mishler D.B."/>
            <person name="Reski R."/>
            <person name="Grigoriev I."/>
            <person name="Quatrano R.S."/>
            <person name="Boore J.L."/>
        </authorList>
    </citation>
    <scope>NUCLEOTIDE SEQUENCE [LARGE SCALE GENOMIC DNA]</scope>
    <source>
        <strain evidence="3 4">cv. Gransden 2004</strain>
    </source>
</reference>
<feature type="region of interest" description="Disordered" evidence="1">
    <location>
        <begin position="144"/>
        <end position="163"/>
    </location>
</feature>